<dbReference type="PANTHER" id="PTHR31895:SF9">
    <property type="entry name" value="ACTIVATED IN BLOCKED UNFOLDED PROTEIN RESPONSE-RELATED"/>
    <property type="match status" value="1"/>
</dbReference>
<sequence>MFELLQASVIREKRQLCGCQLFNSASSLCDCGLIRSSEQPLNKMPCVCAQQAIIAAHESSECACDNRVQQFNSNMQRCQPLCENSCRSQCLLTIQPSSCESVCESVCTPSCQPIIQQPIVHQQRNEYTSLSIPKRENTQCISQCNEKCVQNCTTLKLSTYCQPKCTQQCEDACDINRAQQQTLPITQQPTLNCAYECQHGCQQYSSCNMQQQKPQPKVIHIVMDSSVAQSAECMPQCVHLCNEQCSTSLPSEKCQLACETSCENSCTQFQPSLTPCQQIRGMHCDCQQGYAQCGYLPICCRR</sequence>
<keyword evidence="1" id="KW-1185">Reference proteome</keyword>
<accession>A0A0M3IBT9</accession>
<evidence type="ECO:0000313" key="2">
    <source>
        <dbReference type="WBParaSite" id="ALUE_0001524201-mRNA-1"/>
    </source>
</evidence>
<evidence type="ECO:0000313" key="1">
    <source>
        <dbReference type="Proteomes" id="UP000036681"/>
    </source>
</evidence>
<organism evidence="1 2">
    <name type="scientific">Ascaris lumbricoides</name>
    <name type="common">Giant roundworm</name>
    <dbReference type="NCBI Taxonomy" id="6252"/>
    <lineage>
        <taxon>Eukaryota</taxon>
        <taxon>Metazoa</taxon>
        <taxon>Ecdysozoa</taxon>
        <taxon>Nematoda</taxon>
        <taxon>Chromadorea</taxon>
        <taxon>Rhabditida</taxon>
        <taxon>Spirurina</taxon>
        <taxon>Ascaridomorpha</taxon>
        <taxon>Ascaridoidea</taxon>
        <taxon>Ascarididae</taxon>
        <taxon>Ascaris</taxon>
    </lineage>
</organism>
<dbReference type="Proteomes" id="UP000036681">
    <property type="component" value="Unplaced"/>
</dbReference>
<proteinExistence type="predicted"/>
<reference evidence="2" key="1">
    <citation type="submission" date="2017-02" db="UniProtKB">
        <authorList>
            <consortium name="WormBaseParasite"/>
        </authorList>
    </citation>
    <scope>IDENTIFICATION</scope>
</reference>
<dbReference type="PANTHER" id="PTHR31895">
    <property type="entry name" value="PROTEIN CBG03177-RELATED"/>
    <property type="match status" value="1"/>
</dbReference>
<dbReference type="AlphaFoldDB" id="A0A0M3IBT9"/>
<protein>
    <submittedName>
        <fullName evidence="2">Cysteine rich repeat-containing domain protein</fullName>
    </submittedName>
</protein>
<name>A0A0M3IBT9_ASCLU</name>
<dbReference type="WBParaSite" id="ALUE_0001524201-mRNA-1">
    <property type="protein sequence ID" value="ALUE_0001524201-mRNA-1"/>
    <property type="gene ID" value="ALUE_0001524201"/>
</dbReference>